<dbReference type="InterPro" id="IPR036976">
    <property type="entry name" value="RimM_N_sf"/>
</dbReference>
<evidence type="ECO:0000256" key="5">
    <source>
        <dbReference type="HAMAP-Rule" id="MF_00014"/>
    </source>
</evidence>
<evidence type="ECO:0000259" key="7">
    <source>
        <dbReference type="Pfam" id="PF24986"/>
    </source>
</evidence>
<dbReference type="Proteomes" id="UP001300672">
    <property type="component" value="Chromosome"/>
</dbReference>
<dbReference type="HAMAP" id="MF_00014">
    <property type="entry name" value="Ribosome_mat_RimM"/>
    <property type="match status" value="1"/>
</dbReference>
<protein>
    <recommendedName>
        <fullName evidence="5">Ribosome maturation factor RimM</fullName>
    </recommendedName>
</protein>
<sequence length="163" mass="18385">MITLGKVSGVFGIKGWVKVYSNTARREAILDYSPWLIKVGTEWKAYTVINGQMQGKAIVAQLDGVDNRDLAEKLVGCTIAITREQLKPLKNNEYYWADLLGLEVVNTQGQVFGKVDSLFETGSNDVLVVQGERERLVPWIMHQVIQSVDLNEKRIVVDWDADF</sequence>
<dbReference type="PANTHER" id="PTHR33692:SF1">
    <property type="entry name" value="RIBOSOME MATURATION FACTOR RIMM"/>
    <property type="match status" value="1"/>
</dbReference>
<dbReference type="NCBIfam" id="TIGR02273">
    <property type="entry name" value="16S_RimM"/>
    <property type="match status" value="1"/>
</dbReference>
<dbReference type="GO" id="GO:0006364">
    <property type="term" value="P:rRNA processing"/>
    <property type="evidence" value="ECO:0007669"/>
    <property type="project" value="UniProtKB-UniRule"/>
</dbReference>
<dbReference type="InterPro" id="IPR011033">
    <property type="entry name" value="PRC_barrel-like_sf"/>
</dbReference>
<keyword evidence="4 5" id="KW-0143">Chaperone</keyword>
<accession>A0AA95KIL3</accession>
<dbReference type="InterPro" id="IPR056792">
    <property type="entry name" value="PRC_RimM"/>
</dbReference>
<organism evidence="8">
    <name type="scientific">Candidatus Thiocaldithrix dubininis</name>
    <dbReference type="NCBI Taxonomy" id="3080823"/>
    <lineage>
        <taxon>Bacteria</taxon>
        <taxon>Pseudomonadati</taxon>
        <taxon>Pseudomonadota</taxon>
        <taxon>Gammaproteobacteria</taxon>
        <taxon>Thiotrichales</taxon>
        <taxon>Thiotrichaceae</taxon>
        <taxon>Candidatus Thiocaldithrix</taxon>
    </lineage>
</organism>
<dbReference type="GO" id="GO:0042274">
    <property type="term" value="P:ribosomal small subunit biogenesis"/>
    <property type="evidence" value="ECO:0007669"/>
    <property type="project" value="UniProtKB-UniRule"/>
</dbReference>
<proteinExistence type="inferred from homology"/>
<dbReference type="InterPro" id="IPR011961">
    <property type="entry name" value="RimM"/>
</dbReference>
<dbReference type="Gene3D" id="2.30.30.240">
    <property type="entry name" value="PRC-barrel domain"/>
    <property type="match status" value="1"/>
</dbReference>
<dbReference type="PANTHER" id="PTHR33692">
    <property type="entry name" value="RIBOSOME MATURATION FACTOR RIMM"/>
    <property type="match status" value="1"/>
</dbReference>
<dbReference type="GO" id="GO:0005737">
    <property type="term" value="C:cytoplasm"/>
    <property type="evidence" value="ECO:0007669"/>
    <property type="project" value="UniProtKB-SubCell"/>
</dbReference>
<comment type="function">
    <text evidence="5">An accessory protein needed during the final step in the assembly of 30S ribosomal subunit, possibly for assembly of the head region. Essential for efficient processing of 16S rRNA. May be needed both before and after RbfA during the maturation of 16S rRNA. It has affinity for free ribosomal 30S subunits but not for 70S ribosomes.</text>
</comment>
<evidence type="ECO:0000256" key="4">
    <source>
        <dbReference type="ARBA" id="ARBA00023186"/>
    </source>
</evidence>
<keyword evidence="1 5" id="KW-0963">Cytoplasm</keyword>
<evidence type="ECO:0000256" key="3">
    <source>
        <dbReference type="ARBA" id="ARBA00022552"/>
    </source>
</evidence>
<dbReference type="InterPro" id="IPR002676">
    <property type="entry name" value="RimM_N"/>
</dbReference>
<evidence type="ECO:0000313" key="8">
    <source>
        <dbReference type="EMBL" id="WGZ91200.1"/>
    </source>
</evidence>
<dbReference type="InterPro" id="IPR009000">
    <property type="entry name" value="Transl_B-barrel_sf"/>
</dbReference>
<dbReference type="AlphaFoldDB" id="A0AA95KIL3"/>
<dbReference type="GO" id="GO:0043022">
    <property type="term" value="F:ribosome binding"/>
    <property type="evidence" value="ECO:0007669"/>
    <property type="project" value="InterPro"/>
</dbReference>
<dbReference type="GO" id="GO:0005840">
    <property type="term" value="C:ribosome"/>
    <property type="evidence" value="ECO:0007669"/>
    <property type="project" value="InterPro"/>
</dbReference>
<comment type="domain">
    <text evidence="5">The PRC barrel domain binds ribosomal protein uS19.</text>
</comment>
<dbReference type="KEGG" id="tdu:QJT80_01720"/>
<dbReference type="SUPFAM" id="SSF50447">
    <property type="entry name" value="Translation proteins"/>
    <property type="match status" value="1"/>
</dbReference>
<keyword evidence="3 5" id="KW-0698">rRNA processing</keyword>
<dbReference type="EMBL" id="CP124755">
    <property type="protein sequence ID" value="WGZ91200.1"/>
    <property type="molecule type" value="Genomic_DNA"/>
</dbReference>
<comment type="subcellular location">
    <subcellularLocation>
        <location evidence="5">Cytoplasm</location>
    </subcellularLocation>
</comment>
<dbReference type="Gene3D" id="2.40.30.60">
    <property type="entry name" value="RimM"/>
    <property type="match status" value="1"/>
</dbReference>
<keyword evidence="2 5" id="KW-0690">Ribosome biogenesis</keyword>
<feature type="domain" description="Ribosome maturation factor RimM PRC barrel" evidence="7">
    <location>
        <begin position="96"/>
        <end position="160"/>
    </location>
</feature>
<dbReference type="Pfam" id="PF01782">
    <property type="entry name" value="RimM"/>
    <property type="match status" value="1"/>
</dbReference>
<gene>
    <name evidence="5 8" type="primary">rimM</name>
    <name evidence="8" type="ORF">QJT80_01720</name>
</gene>
<feature type="domain" description="RimM N-terminal" evidence="6">
    <location>
        <begin position="4"/>
        <end position="85"/>
    </location>
</feature>
<reference evidence="8" key="1">
    <citation type="journal article" date="2023" name="Int. J. Mol. Sci.">
        <title>Metagenomics Revealed a New Genus 'Candidatus Thiocaldithrix dubininis' gen. nov., sp. nov. and a New Species 'Candidatus Thiothrix putei' sp. nov. in the Family Thiotrichaceae, Some Members of Which Have Traits of Both Na+- and H+-Motive Energetics.</title>
        <authorList>
            <person name="Ravin N.V."/>
            <person name="Muntyan M.S."/>
            <person name="Smolyakov D.D."/>
            <person name="Rudenko T.S."/>
            <person name="Beletsky A.V."/>
            <person name="Mardanov A.V."/>
            <person name="Grabovich M.Y."/>
        </authorList>
    </citation>
    <scope>NUCLEOTIDE SEQUENCE</scope>
    <source>
        <strain evidence="8">GKL-01</strain>
    </source>
</reference>
<evidence type="ECO:0000256" key="1">
    <source>
        <dbReference type="ARBA" id="ARBA00022490"/>
    </source>
</evidence>
<name>A0AA95KIL3_9GAMM</name>
<comment type="similarity">
    <text evidence="5">Belongs to the RimM family.</text>
</comment>
<comment type="subunit">
    <text evidence="5">Binds ribosomal protein uS19.</text>
</comment>
<evidence type="ECO:0000259" key="6">
    <source>
        <dbReference type="Pfam" id="PF01782"/>
    </source>
</evidence>
<evidence type="ECO:0000256" key="2">
    <source>
        <dbReference type="ARBA" id="ARBA00022517"/>
    </source>
</evidence>
<reference evidence="8" key="2">
    <citation type="submission" date="2023-04" db="EMBL/GenBank/DDBJ databases">
        <authorList>
            <person name="Beletskiy A.V."/>
            <person name="Mardanov A.V."/>
            <person name="Ravin N.V."/>
        </authorList>
    </citation>
    <scope>NUCLEOTIDE SEQUENCE</scope>
    <source>
        <strain evidence="8">GKL-01</strain>
    </source>
</reference>
<dbReference type="Pfam" id="PF24986">
    <property type="entry name" value="PRC_RimM"/>
    <property type="match status" value="1"/>
</dbReference>
<dbReference type="SUPFAM" id="SSF50346">
    <property type="entry name" value="PRC-barrel domain"/>
    <property type="match status" value="1"/>
</dbReference>